<evidence type="ECO:0000256" key="1">
    <source>
        <dbReference type="SAM" id="MobiDB-lite"/>
    </source>
</evidence>
<keyword evidence="4" id="KW-1185">Reference proteome</keyword>
<dbReference type="AlphaFoldDB" id="A0A0R2IV30"/>
<dbReference type="EMBL" id="JQBR01000009">
    <property type="protein sequence ID" value="KRN65421.1"/>
    <property type="molecule type" value="Genomic_DNA"/>
</dbReference>
<dbReference type="RefSeq" id="WP_057752006.1">
    <property type="nucleotide sequence ID" value="NZ_BJVH01000006.1"/>
</dbReference>
<dbReference type="Gene3D" id="1.25.40.10">
    <property type="entry name" value="Tetratricopeptide repeat domain"/>
    <property type="match status" value="1"/>
</dbReference>
<feature type="compositionally biased region" description="Low complexity" evidence="1">
    <location>
        <begin position="29"/>
        <end position="49"/>
    </location>
</feature>
<dbReference type="PATRIC" id="fig|319652.3.peg.1962"/>
<feature type="compositionally biased region" description="Low complexity" evidence="1">
    <location>
        <begin position="200"/>
        <end position="223"/>
    </location>
</feature>
<dbReference type="OrthoDB" id="2329972at2"/>
<accession>A0A0R2IV30</accession>
<reference evidence="3 4" key="1">
    <citation type="journal article" date="2015" name="Genome Announc.">
        <title>Expanding the biotechnology potential of lactobacilli through comparative genomics of 213 strains and associated genera.</title>
        <authorList>
            <person name="Sun Z."/>
            <person name="Harris H.M."/>
            <person name="McCann A."/>
            <person name="Guo C."/>
            <person name="Argimon S."/>
            <person name="Zhang W."/>
            <person name="Yang X."/>
            <person name="Jeffery I.B."/>
            <person name="Cooney J.C."/>
            <person name="Kagawa T.F."/>
            <person name="Liu W."/>
            <person name="Song Y."/>
            <person name="Salvetti E."/>
            <person name="Wrobel A."/>
            <person name="Rasinkangas P."/>
            <person name="Parkhill J."/>
            <person name="Rea M.C."/>
            <person name="O'Sullivan O."/>
            <person name="Ritari J."/>
            <person name="Douillard F.P."/>
            <person name="Paul Ross R."/>
            <person name="Yang R."/>
            <person name="Briner A.E."/>
            <person name="Felis G.E."/>
            <person name="de Vos W.M."/>
            <person name="Barrangou R."/>
            <person name="Klaenhammer T.R."/>
            <person name="Caufield P.W."/>
            <person name="Cui Y."/>
            <person name="Zhang H."/>
            <person name="O'Toole P.W."/>
        </authorList>
    </citation>
    <scope>NUCLEOTIDE SEQUENCE [LARGE SCALE GENOMIC DNA]</scope>
    <source>
        <strain evidence="3 4">DSM 17757</strain>
    </source>
</reference>
<feature type="chain" id="PRO_5006418594" description="Lipoprotein" evidence="2">
    <location>
        <begin position="28"/>
        <end position="304"/>
    </location>
</feature>
<evidence type="ECO:0000313" key="3">
    <source>
        <dbReference type="EMBL" id="KRN65421.1"/>
    </source>
</evidence>
<dbReference type="STRING" id="319652.IV80_GL001927"/>
<gene>
    <name evidence="3" type="ORF">IV80_GL001927</name>
</gene>
<feature type="signal peptide" evidence="2">
    <location>
        <begin position="1"/>
        <end position="27"/>
    </location>
</feature>
<comment type="caution">
    <text evidence="3">The sequence shown here is derived from an EMBL/GenBank/DDBJ whole genome shotgun (WGS) entry which is preliminary data.</text>
</comment>
<evidence type="ECO:0000313" key="4">
    <source>
        <dbReference type="Proteomes" id="UP000051568"/>
    </source>
</evidence>
<protein>
    <recommendedName>
        <fullName evidence="5">Lipoprotein</fullName>
    </recommendedName>
</protein>
<feature type="region of interest" description="Disordered" evidence="1">
    <location>
        <begin position="200"/>
        <end position="230"/>
    </location>
</feature>
<name>A0A0R2IV30_9LACO</name>
<dbReference type="InterPro" id="IPR011990">
    <property type="entry name" value="TPR-like_helical_dom_sf"/>
</dbReference>
<sequence>MTLQLSIKRSLVAATAVTMLFSLSACAKSSQSGTSSSSSVSSTSNRSNQQKVAKLFKKAQRQIENGQNDEALTTLKRAQRLDSDNAKVNELLANVQNYLSAKAALNEGDTSTAQSNLSKMTSEQTKNNALTSQAKDLNTQASQLKQANTLYQSAYDAVSNGYYETAKAKLAQLNALPSTVKAIKSLQDQGKALTNQINANQNSSSTSQNASSNATNSSSSASTGSLSDDQNDSIIQSFQSAAGITAQTGMSFGVSQIGTNEYQIEVRQSNSTNTVGSLTGIYRYNSQTGSVSKLNTISGKYESN</sequence>
<feature type="region of interest" description="Disordered" evidence="1">
    <location>
        <begin position="29"/>
        <end position="51"/>
    </location>
</feature>
<proteinExistence type="predicted"/>
<keyword evidence="2" id="KW-0732">Signal</keyword>
<evidence type="ECO:0008006" key="5">
    <source>
        <dbReference type="Google" id="ProtNLM"/>
    </source>
</evidence>
<dbReference type="Proteomes" id="UP000051568">
    <property type="component" value="Unassembled WGS sequence"/>
</dbReference>
<evidence type="ECO:0000256" key="2">
    <source>
        <dbReference type="SAM" id="SignalP"/>
    </source>
</evidence>
<organism evidence="3 4">
    <name type="scientific">Pediococcus cellicola</name>
    <dbReference type="NCBI Taxonomy" id="319652"/>
    <lineage>
        <taxon>Bacteria</taxon>
        <taxon>Bacillati</taxon>
        <taxon>Bacillota</taxon>
        <taxon>Bacilli</taxon>
        <taxon>Lactobacillales</taxon>
        <taxon>Lactobacillaceae</taxon>
        <taxon>Pediococcus</taxon>
    </lineage>
</organism>